<gene>
    <name evidence="1" type="ORF">CLAFUR5_02810</name>
</gene>
<organism evidence="1 2">
    <name type="scientific">Passalora fulva</name>
    <name type="common">Tomato leaf mold</name>
    <name type="synonym">Cladosporium fulvum</name>
    <dbReference type="NCBI Taxonomy" id="5499"/>
    <lineage>
        <taxon>Eukaryota</taxon>
        <taxon>Fungi</taxon>
        <taxon>Dikarya</taxon>
        <taxon>Ascomycota</taxon>
        <taxon>Pezizomycotina</taxon>
        <taxon>Dothideomycetes</taxon>
        <taxon>Dothideomycetidae</taxon>
        <taxon>Mycosphaerellales</taxon>
        <taxon>Mycosphaerellaceae</taxon>
        <taxon>Fulvia</taxon>
    </lineage>
</organism>
<dbReference type="RefSeq" id="XP_047757767.1">
    <property type="nucleotide sequence ID" value="XM_047901958.1"/>
</dbReference>
<proteinExistence type="predicted"/>
<sequence>MQTVYGQRRKLTSEFPSGMPLGVPLKSLWSPHVVEHGNMPIEPSFGEIVEAVEHFLEYSFAREIVPGP</sequence>
<accession>A0A9Q8L9H0</accession>
<reference evidence="1" key="1">
    <citation type="submission" date="2021-12" db="EMBL/GenBank/DDBJ databases">
        <authorList>
            <person name="Zaccaron A."/>
            <person name="Stergiopoulos I."/>
        </authorList>
    </citation>
    <scope>NUCLEOTIDE SEQUENCE</scope>
    <source>
        <strain evidence="1">Race5_Kim</strain>
    </source>
</reference>
<dbReference type="KEGG" id="ffu:CLAFUR5_02810"/>
<protein>
    <submittedName>
        <fullName evidence="1">Uncharacterized protein</fullName>
    </submittedName>
</protein>
<evidence type="ECO:0000313" key="2">
    <source>
        <dbReference type="Proteomes" id="UP000756132"/>
    </source>
</evidence>
<dbReference type="AlphaFoldDB" id="A0A9Q8L9H0"/>
<name>A0A9Q8L9H0_PASFU</name>
<dbReference type="Proteomes" id="UP000756132">
    <property type="component" value="Chromosome 2"/>
</dbReference>
<dbReference type="GeneID" id="71982688"/>
<dbReference type="EMBL" id="CP090164">
    <property type="protein sequence ID" value="UJO13401.1"/>
    <property type="molecule type" value="Genomic_DNA"/>
</dbReference>
<reference evidence="1" key="2">
    <citation type="journal article" date="2022" name="Microb. Genom.">
        <title>A chromosome-scale genome assembly of the tomato pathogen Cladosporium fulvum reveals a compartmentalized genome architecture and the presence of a dispensable chromosome.</title>
        <authorList>
            <person name="Zaccaron A.Z."/>
            <person name="Chen L.H."/>
            <person name="Samaras A."/>
            <person name="Stergiopoulos I."/>
        </authorList>
    </citation>
    <scope>NUCLEOTIDE SEQUENCE</scope>
    <source>
        <strain evidence="1">Race5_Kim</strain>
    </source>
</reference>
<evidence type="ECO:0000313" key="1">
    <source>
        <dbReference type="EMBL" id="UJO13401.1"/>
    </source>
</evidence>
<keyword evidence="2" id="KW-1185">Reference proteome</keyword>